<dbReference type="PROSITE" id="PS51257">
    <property type="entry name" value="PROKAR_LIPOPROTEIN"/>
    <property type="match status" value="1"/>
</dbReference>
<dbReference type="PANTHER" id="PTHR36834">
    <property type="entry name" value="MEMBRANE PROTEIN-RELATED"/>
    <property type="match status" value="1"/>
</dbReference>
<dbReference type="PANTHER" id="PTHR36834:SF1">
    <property type="entry name" value="INTEGRAL MEMBRANE PROTEIN"/>
    <property type="match status" value="1"/>
</dbReference>
<accession>A0ABW3MB79</accession>
<keyword evidence="1" id="KW-0812">Transmembrane</keyword>
<feature type="transmembrane region" description="Helical" evidence="1">
    <location>
        <begin position="117"/>
        <end position="135"/>
    </location>
</feature>
<feature type="transmembrane region" description="Helical" evidence="1">
    <location>
        <begin position="17"/>
        <end position="40"/>
    </location>
</feature>
<feature type="transmembrane region" description="Helical" evidence="1">
    <location>
        <begin position="181"/>
        <end position="201"/>
    </location>
</feature>
<name>A0ABW3MB79_9PSEU</name>
<dbReference type="InterPro" id="IPR053150">
    <property type="entry name" value="Teicoplanin_resist-assoc"/>
</dbReference>
<keyword evidence="1" id="KW-0472">Membrane</keyword>
<feature type="transmembrane region" description="Helical" evidence="1">
    <location>
        <begin position="147"/>
        <end position="169"/>
    </location>
</feature>
<gene>
    <name evidence="3" type="ORF">ACFQ1S_18450</name>
</gene>
<comment type="caution">
    <text evidence="3">The sequence shown here is derived from an EMBL/GenBank/DDBJ whole genome shotgun (WGS) entry which is preliminary data.</text>
</comment>
<organism evidence="3 4">
    <name type="scientific">Kibdelosporangium lantanae</name>
    <dbReference type="NCBI Taxonomy" id="1497396"/>
    <lineage>
        <taxon>Bacteria</taxon>
        <taxon>Bacillati</taxon>
        <taxon>Actinomycetota</taxon>
        <taxon>Actinomycetes</taxon>
        <taxon>Pseudonocardiales</taxon>
        <taxon>Pseudonocardiaceae</taxon>
        <taxon>Kibdelosporangium</taxon>
    </lineage>
</organism>
<feature type="transmembrane region" description="Helical" evidence="1">
    <location>
        <begin position="221"/>
        <end position="249"/>
    </location>
</feature>
<dbReference type="InterPro" id="IPR006976">
    <property type="entry name" value="VanZ-like"/>
</dbReference>
<dbReference type="Pfam" id="PF04892">
    <property type="entry name" value="VanZ"/>
    <property type="match status" value="1"/>
</dbReference>
<protein>
    <submittedName>
        <fullName evidence="3">VanZ family protein</fullName>
    </submittedName>
</protein>
<dbReference type="Proteomes" id="UP001597045">
    <property type="component" value="Unassembled WGS sequence"/>
</dbReference>
<feature type="non-terminal residue" evidence="3">
    <location>
        <position position="291"/>
    </location>
</feature>
<sequence>MSFRGEVGFVGDRVMPAVLAVAGGCLLAMLLVLPFVVISYRRRGELGFGHTVAAFGFLVYSLAIVTYTMLPLPQIDPAWCAAHPGFAHPQLDPLRFIDDIRHEQRGSGLTAYLYNPAFQQIAFNIALFVPLGAYLRQFFKRGVPTTIVIGLLASLAIEFTQLTGNWFLFPCPYRLFDVDDLIANTLGAAVGVLFAPLLRPLTRDPSAPPTAPRPVTTFRRLMGMLLDVVGVYTLGGFLALGSNALVIYGFSVDMDKQPWSTAVDQVLGLWIPVLVLLVLPSLTPTCATAGQ</sequence>
<keyword evidence="1" id="KW-1133">Transmembrane helix</keyword>
<evidence type="ECO:0000313" key="4">
    <source>
        <dbReference type="Proteomes" id="UP001597045"/>
    </source>
</evidence>
<dbReference type="EMBL" id="JBHTIS010001048">
    <property type="protein sequence ID" value="MFD1047382.1"/>
    <property type="molecule type" value="Genomic_DNA"/>
</dbReference>
<feature type="transmembrane region" description="Helical" evidence="1">
    <location>
        <begin position="269"/>
        <end position="290"/>
    </location>
</feature>
<reference evidence="4" key="1">
    <citation type="journal article" date="2019" name="Int. J. Syst. Evol. Microbiol.">
        <title>The Global Catalogue of Microorganisms (GCM) 10K type strain sequencing project: providing services to taxonomists for standard genome sequencing and annotation.</title>
        <authorList>
            <consortium name="The Broad Institute Genomics Platform"/>
            <consortium name="The Broad Institute Genome Sequencing Center for Infectious Disease"/>
            <person name="Wu L."/>
            <person name="Ma J."/>
        </authorList>
    </citation>
    <scope>NUCLEOTIDE SEQUENCE [LARGE SCALE GENOMIC DNA]</scope>
    <source>
        <strain evidence="4">JCM 31486</strain>
    </source>
</reference>
<evidence type="ECO:0000313" key="3">
    <source>
        <dbReference type="EMBL" id="MFD1047382.1"/>
    </source>
</evidence>
<feature type="domain" description="VanZ-like" evidence="2">
    <location>
        <begin position="57"/>
        <end position="198"/>
    </location>
</feature>
<evidence type="ECO:0000256" key="1">
    <source>
        <dbReference type="SAM" id="Phobius"/>
    </source>
</evidence>
<proteinExistence type="predicted"/>
<feature type="transmembrane region" description="Helical" evidence="1">
    <location>
        <begin position="52"/>
        <end position="70"/>
    </location>
</feature>
<evidence type="ECO:0000259" key="2">
    <source>
        <dbReference type="Pfam" id="PF04892"/>
    </source>
</evidence>
<keyword evidence="4" id="KW-1185">Reference proteome</keyword>